<evidence type="ECO:0000313" key="2">
    <source>
        <dbReference type="Proteomes" id="UP000663853"/>
    </source>
</evidence>
<name>A0A8H3GUN2_9AGAM</name>
<sequence length="208" mass="23875">MIERIWVAVENGEESEDIIDITGTAMICLSELIEPLSRTHFSGRVAQKDLVSALVQHDFLELLGRLFLLLKPGNTPAASRPDMPRNTWFLANSLYFVKKLAKMGPDMLLGHQFKERLDDWYKIEHALLIPRLIDASCPSSYKALRRQCLEVWWKTSESLGLTPWMRKLAGCGCSYTRCPQWKSALPVDFMCPRCLDEKLRYCSTMCQT</sequence>
<gene>
    <name evidence="1" type="ORF">RDB_LOCUS78469</name>
</gene>
<reference evidence="1" key="1">
    <citation type="submission" date="2021-01" db="EMBL/GenBank/DDBJ databases">
        <authorList>
            <person name="Kaushik A."/>
        </authorList>
    </citation>
    <scope>NUCLEOTIDE SEQUENCE</scope>
    <source>
        <strain evidence="1">AG6-10EEA</strain>
    </source>
</reference>
<dbReference type="EMBL" id="CAJMXA010001985">
    <property type="protein sequence ID" value="CAE6473872.1"/>
    <property type="molecule type" value="Genomic_DNA"/>
</dbReference>
<organism evidence="1 2">
    <name type="scientific">Rhizoctonia solani</name>
    <dbReference type="NCBI Taxonomy" id="456999"/>
    <lineage>
        <taxon>Eukaryota</taxon>
        <taxon>Fungi</taxon>
        <taxon>Dikarya</taxon>
        <taxon>Basidiomycota</taxon>
        <taxon>Agaricomycotina</taxon>
        <taxon>Agaricomycetes</taxon>
        <taxon>Cantharellales</taxon>
        <taxon>Ceratobasidiaceae</taxon>
        <taxon>Rhizoctonia</taxon>
    </lineage>
</organism>
<evidence type="ECO:0000313" key="1">
    <source>
        <dbReference type="EMBL" id="CAE6473872.1"/>
    </source>
</evidence>
<protein>
    <recommendedName>
        <fullName evidence="3">MYND-type domain-containing protein</fullName>
    </recommendedName>
</protein>
<dbReference type="AlphaFoldDB" id="A0A8H3GUN2"/>
<evidence type="ECO:0008006" key="3">
    <source>
        <dbReference type="Google" id="ProtNLM"/>
    </source>
</evidence>
<accession>A0A8H3GUN2</accession>
<dbReference type="Proteomes" id="UP000663853">
    <property type="component" value="Unassembled WGS sequence"/>
</dbReference>
<comment type="caution">
    <text evidence="1">The sequence shown here is derived from an EMBL/GenBank/DDBJ whole genome shotgun (WGS) entry which is preliminary data.</text>
</comment>
<proteinExistence type="predicted"/>
<feature type="non-terminal residue" evidence="1">
    <location>
        <position position="1"/>
    </location>
</feature>